<gene>
    <name evidence="1" type="ORF">V6N12_047275</name>
</gene>
<proteinExistence type="predicted"/>
<dbReference type="EMBL" id="JBBPBM010000032">
    <property type="protein sequence ID" value="KAK8533872.1"/>
    <property type="molecule type" value="Genomic_DNA"/>
</dbReference>
<evidence type="ECO:0000313" key="1">
    <source>
        <dbReference type="EMBL" id="KAK8533872.1"/>
    </source>
</evidence>
<organism evidence="1 2">
    <name type="scientific">Hibiscus sabdariffa</name>
    <name type="common">roselle</name>
    <dbReference type="NCBI Taxonomy" id="183260"/>
    <lineage>
        <taxon>Eukaryota</taxon>
        <taxon>Viridiplantae</taxon>
        <taxon>Streptophyta</taxon>
        <taxon>Embryophyta</taxon>
        <taxon>Tracheophyta</taxon>
        <taxon>Spermatophyta</taxon>
        <taxon>Magnoliopsida</taxon>
        <taxon>eudicotyledons</taxon>
        <taxon>Gunneridae</taxon>
        <taxon>Pentapetalae</taxon>
        <taxon>rosids</taxon>
        <taxon>malvids</taxon>
        <taxon>Malvales</taxon>
        <taxon>Malvaceae</taxon>
        <taxon>Malvoideae</taxon>
        <taxon>Hibiscus</taxon>
    </lineage>
</organism>
<keyword evidence="2" id="KW-1185">Reference proteome</keyword>
<evidence type="ECO:0000313" key="2">
    <source>
        <dbReference type="Proteomes" id="UP001472677"/>
    </source>
</evidence>
<dbReference type="Proteomes" id="UP001472677">
    <property type="component" value="Unassembled WGS sequence"/>
</dbReference>
<sequence>MRRPTALSRRKKYWIGGDGGMEDARRFGSRFLVCEALRDESNPRMRKRRPSLTVWLRQRPYRIIGVATSVAGRRPRSRPASCLIRCEVSGSSISPIADSGHADLLAQSRAGDPPPFSLELHQAAQRHQAQHIFKAQ</sequence>
<name>A0ABR2DAE6_9ROSI</name>
<reference evidence="1 2" key="1">
    <citation type="journal article" date="2024" name="G3 (Bethesda)">
        <title>Genome assembly of Hibiscus sabdariffa L. provides insights into metabolisms of medicinal natural products.</title>
        <authorList>
            <person name="Kim T."/>
        </authorList>
    </citation>
    <scope>NUCLEOTIDE SEQUENCE [LARGE SCALE GENOMIC DNA]</scope>
    <source>
        <strain evidence="1">TK-2024</strain>
        <tissue evidence="1">Old leaves</tissue>
    </source>
</reference>
<comment type="caution">
    <text evidence="1">The sequence shown here is derived from an EMBL/GenBank/DDBJ whole genome shotgun (WGS) entry which is preliminary data.</text>
</comment>
<protein>
    <submittedName>
        <fullName evidence="1">Uncharacterized protein</fullName>
    </submittedName>
</protein>
<accession>A0ABR2DAE6</accession>